<name>A0A1A8X2A9_PLAMA</name>
<dbReference type="VEuPathDB" id="PlasmoDB:PmUG01_03025900"/>
<dbReference type="Proteomes" id="UP000078597">
    <property type="component" value="Unassembled WGS sequence"/>
</dbReference>
<feature type="compositionally biased region" description="Basic and acidic residues" evidence="1">
    <location>
        <begin position="48"/>
        <end position="66"/>
    </location>
</feature>
<dbReference type="AlphaFoldDB" id="A0A1A8X2A9"/>
<evidence type="ECO:0000313" key="2">
    <source>
        <dbReference type="EMBL" id="SBS98304.1"/>
    </source>
</evidence>
<feature type="region of interest" description="Disordered" evidence="1">
    <location>
        <begin position="1"/>
        <end position="66"/>
    </location>
</feature>
<feature type="non-terminal residue" evidence="2">
    <location>
        <position position="118"/>
    </location>
</feature>
<dbReference type="EMBL" id="FLQW01005084">
    <property type="protein sequence ID" value="SBS98304.1"/>
    <property type="molecule type" value="Genomic_DNA"/>
</dbReference>
<reference evidence="3" key="1">
    <citation type="submission" date="2016-05" db="EMBL/GenBank/DDBJ databases">
        <authorList>
            <person name="Naeem Raeece"/>
        </authorList>
    </citation>
    <scope>NUCLEOTIDE SEQUENCE [LARGE SCALE GENOMIC DNA]</scope>
</reference>
<feature type="region of interest" description="Disordered" evidence="1">
    <location>
        <begin position="87"/>
        <end position="118"/>
    </location>
</feature>
<evidence type="ECO:0000313" key="3">
    <source>
        <dbReference type="Proteomes" id="UP000078597"/>
    </source>
</evidence>
<feature type="compositionally biased region" description="Basic and acidic residues" evidence="1">
    <location>
        <begin position="22"/>
        <end position="40"/>
    </location>
</feature>
<accession>A0A1A8X2A9</accession>
<sequence>MNNLTDIEREGKGKTNALSTLNKEDIRKTGKNIKEKEKSVENGNVNKARKDAKFEGGRSDVGEEAKEEVQIAVQEEGMTKIETETLRGRKNKSSKQLAKELAREITKPMRTEREKDNR</sequence>
<feature type="compositionally biased region" description="Basic and acidic residues" evidence="1">
    <location>
        <begin position="97"/>
        <end position="118"/>
    </location>
</feature>
<organism evidence="2 3">
    <name type="scientific">Plasmodium malariae</name>
    <dbReference type="NCBI Taxonomy" id="5858"/>
    <lineage>
        <taxon>Eukaryota</taxon>
        <taxon>Sar</taxon>
        <taxon>Alveolata</taxon>
        <taxon>Apicomplexa</taxon>
        <taxon>Aconoidasida</taxon>
        <taxon>Haemosporida</taxon>
        <taxon>Plasmodiidae</taxon>
        <taxon>Plasmodium</taxon>
        <taxon>Plasmodium (Plasmodium)</taxon>
    </lineage>
</organism>
<gene>
    <name evidence="2" type="ORF">PMALA_063110</name>
</gene>
<proteinExistence type="predicted"/>
<evidence type="ECO:0000256" key="1">
    <source>
        <dbReference type="SAM" id="MobiDB-lite"/>
    </source>
</evidence>
<feature type="compositionally biased region" description="Basic and acidic residues" evidence="1">
    <location>
        <begin position="1"/>
        <end position="13"/>
    </location>
</feature>
<protein>
    <submittedName>
        <fullName evidence="2">Uncharacterized protein</fullName>
    </submittedName>
</protein>